<dbReference type="AlphaFoldDB" id="D0WHS2"/>
<reference evidence="2" key="1">
    <citation type="submission" date="2009-10" db="EMBL/GenBank/DDBJ databases">
        <authorList>
            <person name="Weinstock G."/>
            <person name="Sodergren E."/>
            <person name="Clifton S."/>
            <person name="Fulton L."/>
            <person name="Fulton B."/>
            <person name="Courtney L."/>
            <person name="Fronick C."/>
            <person name="Harrison M."/>
            <person name="Strong C."/>
            <person name="Farmer C."/>
            <person name="Delahaunty K."/>
            <person name="Markovic C."/>
            <person name="Hall O."/>
            <person name="Minx P."/>
            <person name="Tomlinson C."/>
            <person name="Mitreva M."/>
            <person name="Nelson J."/>
            <person name="Hou S."/>
            <person name="Wollam A."/>
            <person name="Pepin K.H."/>
            <person name="Johnson M."/>
            <person name="Bhonagiri V."/>
            <person name="Nash W.E."/>
            <person name="Warren W."/>
            <person name="Chinwalla A."/>
            <person name="Mardis E.R."/>
            <person name="Wilson R.K."/>
        </authorList>
    </citation>
    <scope>NUCLEOTIDE SEQUENCE [LARGE SCALE GENOMIC DNA]</scope>
    <source>
        <strain evidence="2">ATCC 700122</strain>
    </source>
</reference>
<keyword evidence="1" id="KW-1133">Transmembrane helix</keyword>
<keyword evidence="1" id="KW-0812">Transmembrane</keyword>
<keyword evidence="3" id="KW-1185">Reference proteome</keyword>
<evidence type="ECO:0000313" key="3">
    <source>
        <dbReference type="Proteomes" id="UP000006001"/>
    </source>
</evidence>
<keyword evidence="1" id="KW-0472">Membrane</keyword>
<dbReference type="STRING" id="649764.HMPREF0762_01391"/>
<dbReference type="HOGENOM" id="CLU_3157854_0_0_11"/>
<proteinExistence type="predicted"/>
<dbReference type="EMBL" id="ACUX02000008">
    <property type="protein sequence ID" value="EEZ61015.1"/>
    <property type="molecule type" value="Genomic_DNA"/>
</dbReference>
<accession>D0WHS2</accession>
<gene>
    <name evidence="2" type="ORF">HMPREF0762_01391</name>
</gene>
<sequence length="48" mass="5268">MRDSVKTRARLQKAVRNTLQRVMILGSAFSLFLLGLVAIVVVVKVVIG</sequence>
<feature type="transmembrane region" description="Helical" evidence="1">
    <location>
        <begin position="21"/>
        <end position="47"/>
    </location>
</feature>
<comment type="caution">
    <text evidence="2">The sequence shown here is derived from an EMBL/GenBank/DDBJ whole genome shotgun (WGS) entry which is preliminary data.</text>
</comment>
<protein>
    <submittedName>
        <fullName evidence="2">Uncharacterized protein</fullName>
    </submittedName>
</protein>
<evidence type="ECO:0000256" key="1">
    <source>
        <dbReference type="SAM" id="Phobius"/>
    </source>
</evidence>
<evidence type="ECO:0000313" key="2">
    <source>
        <dbReference type="EMBL" id="EEZ61015.1"/>
    </source>
</evidence>
<organism evidence="2 3">
    <name type="scientific">Slackia exigua (strain ATCC 700122 / DSM 15923 / CIP 105133 / JCM 11022 / KCTC 5966 / S-7)</name>
    <dbReference type="NCBI Taxonomy" id="649764"/>
    <lineage>
        <taxon>Bacteria</taxon>
        <taxon>Bacillati</taxon>
        <taxon>Actinomycetota</taxon>
        <taxon>Coriobacteriia</taxon>
        <taxon>Eggerthellales</taxon>
        <taxon>Eggerthellaceae</taxon>
        <taxon>Slackia</taxon>
    </lineage>
</organism>
<name>D0WHS2_SLAES</name>
<dbReference type="Proteomes" id="UP000006001">
    <property type="component" value="Unassembled WGS sequence"/>
</dbReference>